<name>A0ABY5K2N6_9CELL</name>
<dbReference type="Proteomes" id="UP001317322">
    <property type="component" value="Chromosome"/>
</dbReference>
<feature type="chain" id="PRO_5046525739" evidence="2">
    <location>
        <begin position="35"/>
        <end position="182"/>
    </location>
</feature>
<keyword evidence="2" id="KW-0732">Signal</keyword>
<dbReference type="RefSeq" id="WP_227566353.1">
    <property type="nucleotide sequence ID" value="NZ_CP101989.1"/>
</dbReference>
<feature type="compositionally biased region" description="Low complexity" evidence="1">
    <location>
        <begin position="56"/>
        <end position="68"/>
    </location>
</feature>
<dbReference type="EMBL" id="CP101989">
    <property type="protein sequence ID" value="UUI64712.1"/>
    <property type="molecule type" value="Genomic_DNA"/>
</dbReference>
<feature type="compositionally biased region" description="Low complexity" evidence="1">
    <location>
        <begin position="32"/>
        <end position="48"/>
    </location>
</feature>
<feature type="region of interest" description="Disordered" evidence="1">
    <location>
        <begin position="32"/>
        <end position="75"/>
    </location>
</feature>
<organism evidence="3 4">
    <name type="scientific">Cellulomonas wangsupingiae</name>
    <dbReference type="NCBI Taxonomy" id="2968085"/>
    <lineage>
        <taxon>Bacteria</taxon>
        <taxon>Bacillati</taxon>
        <taxon>Actinomycetota</taxon>
        <taxon>Actinomycetes</taxon>
        <taxon>Micrococcales</taxon>
        <taxon>Cellulomonadaceae</taxon>
        <taxon>Cellulomonas</taxon>
    </lineage>
</organism>
<feature type="signal peptide" evidence="2">
    <location>
        <begin position="1"/>
        <end position="34"/>
    </location>
</feature>
<sequence length="182" mass="18582">MNPSTTSRPRRKRLMVAGVIAASLSVAGATAAMAANSGSAPAGTTQPAGPTPDVAPPAAEGAAPAEGASEVPTDEQSEALWGAGYTSDDLDALSDLWQTDGTETKIRAGQMLLEGQELPVAPNSTAPGAQLSAFWDAGYLWEDVEALNELWGTEWLETKLRAGQALLDGQALPVPPSGTPAS</sequence>
<reference evidence="3 4" key="1">
    <citation type="submission" date="2022-07" db="EMBL/GenBank/DDBJ databases">
        <title>Novel species in genus cellulomonas.</title>
        <authorList>
            <person name="Ye L."/>
        </authorList>
    </citation>
    <scope>NUCLEOTIDE SEQUENCE [LARGE SCALE GENOMIC DNA]</scope>
    <source>
        <strain evidence="4">zg-Y908</strain>
    </source>
</reference>
<proteinExistence type="predicted"/>
<evidence type="ECO:0000256" key="2">
    <source>
        <dbReference type="SAM" id="SignalP"/>
    </source>
</evidence>
<accession>A0ABY5K2N6</accession>
<evidence type="ECO:0000313" key="3">
    <source>
        <dbReference type="EMBL" id="UUI64712.1"/>
    </source>
</evidence>
<gene>
    <name evidence="3" type="ORF">NP075_16595</name>
</gene>
<protein>
    <submittedName>
        <fullName evidence="3">Uncharacterized protein</fullName>
    </submittedName>
</protein>
<evidence type="ECO:0000256" key="1">
    <source>
        <dbReference type="SAM" id="MobiDB-lite"/>
    </source>
</evidence>
<evidence type="ECO:0000313" key="4">
    <source>
        <dbReference type="Proteomes" id="UP001317322"/>
    </source>
</evidence>
<keyword evidence="4" id="KW-1185">Reference proteome</keyword>